<evidence type="ECO:0000313" key="1">
    <source>
        <dbReference type="EMBL" id="CRZ25989.1"/>
    </source>
</evidence>
<reference evidence="1" key="1">
    <citation type="journal article" date="2007" name="Science">
        <title>Draft genome of the filarial nematode parasite Brugia malayi.</title>
        <authorList>
            <person name="Ghedin E."/>
            <person name="Wang S."/>
            <person name="Spiro D."/>
            <person name="Caler E."/>
            <person name="Zhao Q."/>
            <person name="Crabtree J."/>
            <person name="Allen J.E."/>
            <person name="Delcher A.L."/>
            <person name="Guiliano D.B."/>
            <person name="Miranda-Saavedra D."/>
            <person name="Angiuoli S.V."/>
            <person name="Creasy T."/>
            <person name="Amedeo P."/>
            <person name="Haas B."/>
            <person name="El-Sayed N.M."/>
            <person name="Wortman J.R."/>
            <person name="Feldblyum T."/>
            <person name="Tallon L."/>
            <person name="Schatz M."/>
            <person name="Shumway M."/>
            <person name="Koo H."/>
            <person name="Salzberg S.L."/>
            <person name="Schobel S."/>
            <person name="Pertea M."/>
            <person name="Pop M."/>
            <person name="White O."/>
            <person name="Barton G.J."/>
            <person name="Carlow C.K."/>
            <person name="Crawford M.J."/>
            <person name="Daub J."/>
            <person name="Dimmic M.W."/>
            <person name="Estes C.F."/>
            <person name="Foster J.M."/>
            <person name="Ganatra M."/>
            <person name="Gregory W.F."/>
            <person name="Johnson N.M."/>
            <person name="Jin J."/>
            <person name="Komuniecki R."/>
            <person name="Korf I."/>
            <person name="Kumar S."/>
            <person name="Laney S."/>
            <person name="Li B.W."/>
            <person name="Li W."/>
            <person name="Lindblom T.H."/>
            <person name="Lustigman S."/>
            <person name="Ma D."/>
            <person name="Maina C.V."/>
            <person name="Martin D.M."/>
            <person name="McCarter J.P."/>
            <person name="McReynolds L."/>
            <person name="Mitreva M."/>
            <person name="Nutman T.B."/>
            <person name="Parkinson J."/>
            <person name="Peregrin-Alvarez J.M."/>
            <person name="Poole C."/>
            <person name="Ren Q."/>
            <person name="Saunders L."/>
            <person name="Sluder A.E."/>
            <person name="Smith K."/>
            <person name="Stanke M."/>
            <person name="Unnasch T.R."/>
            <person name="Ware J."/>
            <person name="Wei A.D."/>
            <person name="Weil G."/>
            <person name="Williams D.J."/>
            <person name="Zhang Y."/>
            <person name="Williams S.A."/>
            <person name="Fraser-Liggett C."/>
            <person name="Slatko B."/>
            <person name="Blaxter M.L."/>
            <person name="Scott A.L."/>
        </authorList>
    </citation>
    <scope>NUCLEOTIDE SEQUENCE</scope>
    <source>
        <strain evidence="1">FR3</strain>
    </source>
</reference>
<name>A0A1I9GD43_BRUMA</name>
<accession>A0A1I9GD43</accession>
<dbReference type="AlphaFoldDB" id="A0A1I9GD43"/>
<proteinExistence type="predicted"/>
<dbReference type="EMBL" id="LN857014">
    <property type="protein sequence ID" value="CRZ25989.1"/>
    <property type="molecule type" value="Genomic_DNA"/>
</dbReference>
<organism evidence="1">
    <name type="scientific">Brugia malayi</name>
    <name type="common">Filarial nematode worm</name>
    <dbReference type="NCBI Taxonomy" id="6279"/>
    <lineage>
        <taxon>Eukaryota</taxon>
        <taxon>Metazoa</taxon>
        <taxon>Ecdysozoa</taxon>
        <taxon>Nematoda</taxon>
        <taxon>Chromadorea</taxon>
        <taxon>Rhabditida</taxon>
        <taxon>Spirurina</taxon>
        <taxon>Spiruromorpha</taxon>
        <taxon>Filarioidea</taxon>
        <taxon>Onchocercidae</taxon>
        <taxon>Brugia</taxon>
    </lineage>
</organism>
<gene>
    <name evidence="1" type="primary">Bm10964</name>
    <name evidence="1" type="ORF">BM_Bm10964</name>
</gene>
<protein>
    <submittedName>
        <fullName evidence="1">Bm10964</fullName>
    </submittedName>
</protein>
<reference evidence="1" key="2">
    <citation type="submission" date="2012-12" db="EMBL/GenBank/DDBJ databases">
        <authorList>
            <consortium name="WormBase Consortium"/>
            <person name="Ghedin E."/>
            <person name="Paulini M."/>
        </authorList>
    </citation>
    <scope>NUCLEOTIDE SEQUENCE</scope>
    <source>
        <strain evidence="1">FR3</strain>
    </source>
</reference>
<sequence>MTFSVSATLNAIQAGEGTAEDEAAVCEYTARPATGFSWAGCSNGDAIATAKFDSELLFYNTRMLRLQCTNVL</sequence>